<feature type="compositionally biased region" description="Gly residues" evidence="1">
    <location>
        <begin position="23"/>
        <end position="36"/>
    </location>
</feature>
<comment type="caution">
    <text evidence="2">The sequence shown here is derived from an EMBL/GenBank/DDBJ whole genome shotgun (WGS) entry which is preliminary data.</text>
</comment>
<evidence type="ECO:0000256" key="1">
    <source>
        <dbReference type="SAM" id="MobiDB-lite"/>
    </source>
</evidence>
<feature type="region of interest" description="Disordered" evidence="1">
    <location>
        <begin position="140"/>
        <end position="173"/>
    </location>
</feature>
<dbReference type="Proteomes" id="UP001271274">
    <property type="component" value="Unassembled WGS sequence"/>
</dbReference>
<accession>A0ABU4NUH1</accession>
<organism evidence="2 3">
    <name type="scientific">Streptomyces europaeiscabiei</name>
    <dbReference type="NCBI Taxonomy" id="146819"/>
    <lineage>
        <taxon>Bacteria</taxon>
        <taxon>Bacillati</taxon>
        <taxon>Actinomycetota</taxon>
        <taxon>Actinomycetes</taxon>
        <taxon>Kitasatosporales</taxon>
        <taxon>Streptomycetaceae</taxon>
        <taxon>Streptomyces</taxon>
    </lineage>
</organism>
<sequence length="246" mass="25120">PESGHRSAPSPARASVPRQQGPGRAGGQQGPGRGNGGPPPLPVRGARDERPNPAEAVPGVGPDDRRTVAEHTGTPPTPRVGGAVRGTMGRPQLPRRRAQQHIVPQLRGGPAPAPRQDPDHYIGHDPGLMAAFQRGIGLAEARQTESSDWDTSTLDTTAADLAPPAPDAASRIDTGQLNTGHLASASPGGTDALHMELAHMDAPHKDAAQPLGGHPRGVAPIAVPPASALDAAHDRTSRPDGSTPAG</sequence>
<reference evidence="2 3" key="1">
    <citation type="journal article" date="2023" name="Microb. Genom.">
        <title>Mesoterricola silvestris gen. nov., sp. nov., Mesoterricola sediminis sp. nov., Geothrix oryzae sp. nov., Geothrix edaphica sp. nov., Geothrix rubra sp. nov., and Geothrix limicola sp. nov., six novel members of Acidobacteriota isolated from soils.</title>
        <authorList>
            <person name="Weisberg A.J."/>
            <person name="Pearce E."/>
            <person name="Kramer C.G."/>
            <person name="Chang J.H."/>
            <person name="Clarke C.R."/>
        </authorList>
    </citation>
    <scope>NUCLEOTIDE SEQUENCE [LARGE SCALE GENOMIC DNA]</scope>
    <source>
        <strain evidence="2 3">ID09-01A</strain>
    </source>
</reference>
<feature type="non-terminal residue" evidence="2">
    <location>
        <position position="1"/>
    </location>
</feature>
<evidence type="ECO:0000313" key="3">
    <source>
        <dbReference type="Proteomes" id="UP001271274"/>
    </source>
</evidence>
<name>A0ABU4NUH1_9ACTN</name>
<gene>
    <name evidence="2" type="ORF">PV662_42855</name>
</gene>
<keyword evidence="2" id="KW-0067">ATP-binding</keyword>
<dbReference type="EMBL" id="JARAYU010000026">
    <property type="protein sequence ID" value="MDX3706344.1"/>
    <property type="molecule type" value="Genomic_DNA"/>
</dbReference>
<proteinExistence type="predicted"/>
<keyword evidence="3" id="KW-1185">Reference proteome</keyword>
<feature type="region of interest" description="Disordered" evidence="1">
    <location>
        <begin position="1"/>
        <end position="126"/>
    </location>
</feature>
<protein>
    <submittedName>
        <fullName evidence="2">ATP-binding protein</fullName>
    </submittedName>
</protein>
<evidence type="ECO:0000313" key="2">
    <source>
        <dbReference type="EMBL" id="MDX3706344.1"/>
    </source>
</evidence>
<keyword evidence="2" id="KW-0547">Nucleotide-binding</keyword>
<feature type="compositionally biased region" description="Low complexity" evidence="1">
    <location>
        <begin position="149"/>
        <end position="162"/>
    </location>
</feature>
<feature type="region of interest" description="Disordered" evidence="1">
    <location>
        <begin position="205"/>
        <end position="246"/>
    </location>
</feature>
<dbReference type="GO" id="GO:0005524">
    <property type="term" value="F:ATP binding"/>
    <property type="evidence" value="ECO:0007669"/>
    <property type="project" value="UniProtKB-KW"/>
</dbReference>